<evidence type="ECO:0000256" key="2">
    <source>
        <dbReference type="ARBA" id="ARBA00022723"/>
    </source>
</evidence>
<dbReference type="Pfam" id="PF04828">
    <property type="entry name" value="GFA"/>
    <property type="match status" value="1"/>
</dbReference>
<reference evidence="7" key="2">
    <citation type="submission" date="2023-06" db="EMBL/GenBank/DDBJ databases">
        <authorList>
            <consortium name="Lawrence Berkeley National Laboratory"/>
            <person name="Haridas S."/>
            <person name="Hensen N."/>
            <person name="Bonometti L."/>
            <person name="Westerberg I."/>
            <person name="Brannstrom I.O."/>
            <person name="Guillou S."/>
            <person name="Cros-Aarteil S."/>
            <person name="Calhoun S."/>
            <person name="Kuo A."/>
            <person name="Mondo S."/>
            <person name="Pangilinan J."/>
            <person name="Riley R."/>
            <person name="Labutti K."/>
            <person name="Andreopoulos B."/>
            <person name="Lipzen A."/>
            <person name="Chen C."/>
            <person name="Yanf M."/>
            <person name="Daum C."/>
            <person name="Ng V."/>
            <person name="Clum A."/>
            <person name="Steindorff A."/>
            <person name="Ohm R."/>
            <person name="Martin F."/>
            <person name="Silar P."/>
            <person name="Natvig D."/>
            <person name="Lalanne C."/>
            <person name="Gautier V."/>
            <person name="Ament-Velasquez S.L."/>
            <person name="Kruys A."/>
            <person name="Hutchinson M.I."/>
            <person name="Powell A.J."/>
            <person name="Barry K."/>
            <person name="Miller A.N."/>
            <person name="Grigoriev I.V."/>
            <person name="Debuchy R."/>
            <person name="Gladieux P."/>
            <person name="Thoren M.H."/>
            <person name="Johannesson H."/>
        </authorList>
    </citation>
    <scope>NUCLEOTIDE SEQUENCE</scope>
    <source>
        <strain evidence="7">CBS 958.72</strain>
    </source>
</reference>
<evidence type="ECO:0000313" key="8">
    <source>
        <dbReference type="Proteomes" id="UP001287356"/>
    </source>
</evidence>
<dbReference type="GO" id="GO:0046872">
    <property type="term" value="F:metal ion binding"/>
    <property type="evidence" value="ECO:0007669"/>
    <property type="project" value="UniProtKB-KW"/>
</dbReference>
<dbReference type="GO" id="GO:0016846">
    <property type="term" value="F:carbon-sulfur lyase activity"/>
    <property type="evidence" value="ECO:0007669"/>
    <property type="project" value="InterPro"/>
</dbReference>
<dbReference type="AlphaFoldDB" id="A0AAE0KDT8"/>
<protein>
    <submittedName>
        <fullName evidence="7">DUF636 domain-containing protein</fullName>
    </submittedName>
</protein>
<gene>
    <name evidence="7" type="ORF">B0T24DRAFT_626218</name>
</gene>
<keyword evidence="4" id="KW-0456">Lyase</keyword>
<keyword evidence="2" id="KW-0479">Metal-binding</keyword>
<evidence type="ECO:0000259" key="6">
    <source>
        <dbReference type="PROSITE" id="PS51891"/>
    </source>
</evidence>
<name>A0AAE0KDT8_9PEZI</name>
<reference evidence="7" key="1">
    <citation type="journal article" date="2023" name="Mol. Phylogenet. Evol.">
        <title>Genome-scale phylogeny and comparative genomics of the fungal order Sordariales.</title>
        <authorList>
            <person name="Hensen N."/>
            <person name="Bonometti L."/>
            <person name="Westerberg I."/>
            <person name="Brannstrom I.O."/>
            <person name="Guillou S."/>
            <person name="Cros-Aarteil S."/>
            <person name="Calhoun S."/>
            <person name="Haridas S."/>
            <person name="Kuo A."/>
            <person name="Mondo S."/>
            <person name="Pangilinan J."/>
            <person name="Riley R."/>
            <person name="LaButti K."/>
            <person name="Andreopoulos B."/>
            <person name="Lipzen A."/>
            <person name="Chen C."/>
            <person name="Yan M."/>
            <person name="Daum C."/>
            <person name="Ng V."/>
            <person name="Clum A."/>
            <person name="Steindorff A."/>
            <person name="Ohm R.A."/>
            <person name="Martin F."/>
            <person name="Silar P."/>
            <person name="Natvig D.O."/>
            <person name="Lalanne C."/>
            <person name="Gautier V."/>
            <person name="Ament-Velasquez S.L."/>
            <person name="Kruys A."/>
            <person name="Hutchinson M.I."/>
            <person name="Powell A.J."/>
            <person name="Barry K."/>
            <person name="Miller A.N."/>
            <person name="Grigoriev I.V."/>
            <person name="Debuchy R."/>
            <person name="Gladieux P."/>
            <person name="Hiltunen Thoren M."/>
            <person name="Johannesson H."/>
        </authorList>
    </citation>
    <scope>NUCLEOTIDE SEQUENCE</scope>
    <source>
        <strain evidence="7">CBS 958.72</strain>
    </source>
</reference>
<keyword evidence="8" id="KW-1185">Reference proteome</keyword>
<comment type="similarity">
    <text evidence="1">Belongs to the Gfa family.</text>
</comment>
<keyword evidence="3" id="KW-0862">Zinc</keyword>
<dbReference type="PANTHER" id="PTHR33337">
    <property type="entry name" value="GFA DOMAIN-CONTAINING PROTEIN"/>
    <property type="match status" value="1"/>
</dbReference>
<proteinExistence type="inferred from homology"/>
<feature type="domain" description="CENP-V/GFA" evidence="6">
    <location>
        <begin position="56"/>
        <end position="174"/>
    </location>
</feature>
<evidence type="ECO:0000313" key="7">
    <source>
        <dbReference type="EMBL" id="KAK3374350.1"/>
    </source>
</evidence>
<dbReference type="EMBL" id="JAULSN010000004">
    <property type="protein sequence ID" value="KAK3374350.1"/>
    <property type="molecule type" value="Genomic_DNA"/>
</dbReference>
<evidence type="ECO:0000256" key="3">
    <source>
        <dbReference type="ARBA" id="ARBA00022833"/>
    </source>
</evidence>
<evidence type="ECO:0000256" key="5">
    <source>
        <dbReference type="SAM" id="MobiDB-lite"/>
    </source>
</evidence>
<evidence type="ECO:0000256" key="4">
    <source>
        <dbReference type="ARBA" id="ARBA00023239"/>
    </source>
</evidence>
<feature type="region of interest" description="Disordered" evidence="5">
    <location>
        <begin position="201"/>
        <end position="228"/>
    </location>
</feature>
<dbReference type="Gene3D" id="3.90.1590.10">
    <property type="entry name" value="glutathione-dependent formaldehyde- activating enzyme (gfa)"/>
    <property type="match status" value="2"/>
</dbReference>
<dbReference type="PROSITE" id="PS51891">
    <property type="entry name" value="CENP_V_GFA"/>
    <property type="match status" value="1"/>
</dbReference>
<dbReference type="Proteomes" id="UP001287356">
    <property type="component" value="Unassembled WGS sequence"/>
</dbReference>
<accession>A0AAE0KDT8</accession>
<evidence type="ECO:0000256" key="1">
    <source>
        <dbReference type="ARBA" id="ARBA00005495"/>
    </source>
</evidence>
<organism evidence="7 8">
    <name type="scientific">Lasiosphaeria ovina</name>
    <dbReference type="NCBI Taxonomy" id="92902"/>
    <lineage>
        <taxon>Eukaryota</taxon>
        <taxon>Fungi</taxon>
        <taxon>Dikarya</taxon>
        <taxon>Ascomycota</taxon>
        <taxon>Pezizomycotina</taxon>
        <taxon>Sordariomycetes</taxon>
        <taxon>Sordariomycetidae</taxon>
        <taxon>Sordariales</taxon>
        <taxon>Lasiosphaeriaceae</taxon>
        <taxon>Lasiosphaeria</taxon>
    </lineage>
</organism>
<sequence>MLPITGGRQGILHTKENDSTKRARISNVNPGLPHHHTQLHKMASNTPIPSLQTTALTAQCYCKSVHFTVTIPNSHLPLAVHLCNCTICRRVHGALSCFHAPLPAGVTPSFIAPSSLSTSVTRYTHSQSASARIFCKTCGCHVGDEDIKPESTTGVPEWRVATSIFASHGPEHFQIRSHIFTAAGTGLHTFLPSIAGRTIGAWSPDPDDDRFPIPASEPPAPKPETDDQGNARLRAECHCGGVSFTLPRPSAATAAHPFLGRFVSKRDPTKWLATLDLCDDCRLVTGTHVIAWTFVPLAQLQPAVSADFTGFGTLVAFKSSEHVLRAFCGVCGATVFYTADTPDRVGDGSPDQKVVDVAVGMLKAPEGALAEGWLTWRTGRISYFEDGKIFDRDFAEGLAEGLAKWSMEKYGEMVNFRLP</sequence>
<dbReference type="InterPro" id="IPR011057">
    <property type="entry name" value="Mss4-like_sf"/>
</dbReference>
<dbReference type="SUPFAM" id="SSF51316">
    <property type="entry name" value="Mss4-like"/>
    <property type="match status" value="2"/>
</dbReference>
<dbReference type="PANTHER" id="PTHR33337:SF31">
    <property type="entry name" value="DUF636 DOMAIN PROTEIN (AFU_ORTHOLOGUE AFUA_2G12650)"/>
    <property type="match status" value="1"/>
</dbReference>
<dbReference type="InterPro" id="IPR006913">
    <property type="entry name" value="CENP-V/GFA"/>
</dbReference>
<comment type="caution">
    <text evidence="7">The sequence shown here is derived from an EMBL/GenBank/DDBJ whole genome shotgun (WGS) entry which is preliminary data.</text>
</comment>